<keyword evidence="2" id="KW-1185">Reference proteome</keyword>
<accession>A0A7L5BW26</accession>
<gene>
    <name evidence="1" type="ORF">G5B40_04340</name>
</gene>
<dbReference type="KEGG" id="hdh:G5B40_04340"/>
<dbReference type="RefSeq" id="WP_165095482.1">
    <property type="nucleotide sequence ID" value="NZ_CP049056.1"/>
</dbReference>
<dbReference type="AlphaFoldDB" id="A0A7L5BW26"/>
<proteinExistence type="predicted"/>
<evidence type="ECO:0000313" key="2">
    <source>
        <dbReference type="Proteomes" id="UP000503336"/>
    </source>
</evidence>
<name>A0A7L5BW26_9RHOB</name>
<reference evidence="1 2" key="1">
    <citation type="submission" date="2020-02" db="EMBL/GenBank/DDBJ databases">
        <title>complete genome sequence of Rhodobacteraceae bacterium.</title>
        <authorList>
            <person name="Park J."/>
            <person name="Kim Y.-S."/>
            <person name="Kim K.-H."/>
        </authorList>
    </citation>
    <scope>NUCLEOTIDE SEQUENCE [LARGE SCALE GENOMIC DNA]</scope>
    <source>
        <strain evidence="1 2">RR4-56</strain>
    </source>
</reference>
<dbReference type="EMBL" id="CP049056">
    <property type="protein sequence ID" value="QIE54737.1"/>
    <property type="molecule type" value="Genomic_DNA"/>
</dbReference>
<protein>
    <submittedName>
        <fullName evidence="1">Uncharacterized protein</fullName>
    </submittedName>
</protein>
<evidence type="ECO:0000313" key="1">
    <source>
        <dbReference type="EMBL" id="QIE54737.1"/>
    </source>
</evidence>
<sequence>MQVQEKTSTTPDSQTICTDKLTLLSEYAVAGEREPCGLSVEWLMDQLTNNGDRS</sequence>
<dbReference type="Proteomes" id="UP000503336">
    <property type="component" value="Chromosome"/>
</dbReference>
<organism evidence="1 2">
    <name type="scientific">Pikeienuella piscinae</name>
    <dbReference type="NCBI Taxonomy" id="2748098"/>
    <lineage>
        <taxon>Bacteria</taxon>
        <taxon>Pseudomonadati</taxon>
        <taxon>Pseudomonadota</taxon>
        <taxon>Alphaproteobacteria</taxon>
        <taxon>Rhodobacterales</taxon>
        <taxon>Paracoccaceae</taxon>
        <taxon>Pikeienuella</taxon>
    </lineage>
</organism>